<comment type="subcellular location">
    <subcellularLocation>
        <location evidence="1">Cell membrane</location>
        <topology evidence="1">Multi-pass membrane protein</topology>
    </subcellularLocation>
</comment>
<dbReference type="InterPro" id="IPR013525">
    <property type="entry name" value="ABC2_TM"/>
</dbReference>
<protein>
    <submittedName>
        <fullName evidence="8">ABC transporter permease</fullName>
    </submittedName>
</protein>
<evidence type="ECO:0000256" key="3">
    <source>
        <dbReference type="ARBA" id="ARBA00022692"/>
    </source>
</evidence>
<evidence type="ECO:0000256" key="6">
    <source>
        <dbReference type="SAM" id="Phobius"/>
    </source>
</evidence>
<evidence type="ECO:0000313" key="9">
    <source>
        <dbReference type="Proteomes" id="UP001240171"/>
    </source>
</evidence>
<gene>
    <name evidence="8" type="ORF">Q5741_09415</name>
</gene>
<evidence type="ECO:0000256" key="2">
    <source>
        <dbReference type="ARBA" id="ARBA00022475"/>
    </source>
</evidence>
<keyword evidence="4 6" id="KW-1133">Transmembrane helix</keyword>
<dbReference type="PANTHER" id="PTHR30294">
    <property type="entry name" value="MEMBRANE COMPONENT OF ABC TRANSPORTER YHHJ-RELATED"/>
    <property type="match status" value="1"/>
</dbReference>
<feature type="transmembrane region" description="Helical" evidence="6">
    <location>
        <begin position="249"/>
        <end position="272"/>
    </location>
</feature>
<dbReference type="Proteomes" id="UP001240171">
    <property type="component" value="Unassembled WGS sequence"/>
</dbReference>
<proteinExistence type="predicted"/>
<feature type="transmembrane region" description="Helical" evidence="6">
    <location>
        <begin position="199"/>
        <end position="220"/>
    </location>
</feature>
<feature type="transmembrane region" description="Helical" evidence="6">
    <location>
        <begin position="384"/>
        <end position="403"/>
    </location>
</feature>
<keyword evidence="5 6" id="KW-0472">Membrane</keyword>
<feature type="transmembrane region" description="Helical" evidence="6">
    <location>
        <begin position="292"/>
        <end position="317"/>
    </location>
</feature>
<keyword evidence="2" id="KW-1003">Cell membrane</keyword>
<feature type="domain" description="ABC-2 type transporter transmembrane" evidence="7">
    <location>
        <begin position="19"/>
        <end position="403"/>
    </location>
</feature>
<organism evidence="8 9">
    <name type="scientific">Paenibacillus lacisoli</name>
    <dbReference type="NCBI Taxonomy" id="3064525"/>
    <lineage>
        <taxon>Bacteria</taxon>
        <taxon>Bacillati</taxon>
        <taxon>Bacillota</taxon>
        <taxon>Bacilli</taxon>
        <taxon>Bacillales</taxon>
        <taxon>Paenibacillaceae</taxon>
        <taxon>Paenibacillus</taxon>
    </lineage>
</organism>
<keyword evidence="9" id="KW-1185">Reference proteome</keyword>
<feature type="transmembrane region" description="Helical" evidence="6">
    <location>
        <begin position="21"/>
        <end position="42"/>
    </location>
</feature>
<evidence type="ECO:0000256" key="5">
    <source>
        <dbReference type="ARBA" id="ARBA00023136"/>
    </source>
</evidence>
<sequence length="431" mass="47287">MNKIGTIIGFTYRQKVKTKSFIITTLILALLLTIGMNVPYLISVFKGEDAGQSGKPASIGLITGEQPDIAAELEKFMSSMQLPTVKWVEYTSTDDAKLKQDMADEKITAYLHFENSSNSSFPQAELVYKEDTPSAAVMNSIQTVLQSAKITTVGQGKLSEQQINELSSPVTIESKEYADASGNAEGPAMQADDARINYVVVYLLMILFFSTMMMTGNMIASEVTAEKSSRIMEILITSVSPLQQMFGKIIGIFLVGLTQIVVFGLVIGGNLALPHNRSVLGDYQINVTDINISVLVYGLIFYVLGYCLYATLFAAVGSLVSRTEELGQAVMPITMLSLVAFYIGIFSIGTPNSMLIKVAGYIPFTSPTAMLVRIGMNRAAMWEIWLSITLLLVAILFFGWLSAKIYRTGVLMYGKRPSLKELRKAMKAYKI</sequence>
<dbReference type="PANTHER" id="PTHR30294:SF29">
    <property type="entry name" value="MULTIDRUG ABC TRANSPORTER PERMEASE YBHS-RELATED"/>
    <property type="match status" value="1"/>
</dbReference>
<reference evidence="8 9" key="1">
    <citation type="submission" date="2023-07" db="EMBL/GenBank/DDBJ databases">
        <title>Paenibacillus sp. JX-17 nov. isolated from soil.</title>
        <authorList>
            <person name="Wan Y."/>
            <person name="Liu B."/>
        </authorList>
    </citation>
    <scope>NUCLEOTIDE SEQUENCE [LARGE SCALE GENOMIC DNA]</scope>
    <source>
        <strain evidence="8 9">JX-17</strain>
    </source>
</reference>
<comment type="caution">
    <text evidence="8">The sequence shown here is derived from an EMBL/GenBank/DDBJ whole genome shotgun (WGS) entry which is preliminary data.</text>
</comment>
<evidence type="ECO:0000256" key="4">
    <source>
        <dbReference type="ARBA" id="ARBA00022989"/>
    </source>
</evidence>
<evidence type="ECO:0000259" key="7">
    <source>
        <dbReference type="Pfam" id="PF12698"/>
    </source>
</evidence>
<dbReference type="RefSeq" id="WP_305023844.1">
    <property type="nucleotide sequence ID" value="NZ_JAUQTB010000004.1"/>
</dbReference>
<dbReference type="Pfam" id="PF12698">
    <property type="entry name" value="ABC2_membrane_3"/>
    <property type="match status" value="1"/>
</dbReference>
<evidence type="ECO:0000313" key="8">
    <source>
        <dbReference type="EMBL" id="MDO7906638.1"/>
    </source>
</evidence>
<keyword evidence="3 6" id="KW-0812">Transmembrane</keyword>
<name>A0ABT9CDI3_9BACL</name>
<evidence type="ECO:0000256" key="1">
    <source>
        <dbReference type="ARBA" id="ARBA00004651"/>
    </source>
</evidence>
<accession>A0ABT9CDI3</accession>
<dbReference type="EMBL" id="JAUQTB010000004">
    <property type="protein sequence ID" value="MDO7906638.1"/>
    <property type="molecule type" value="Genomic_DNA"/>
</dbReference>
<dbReference type="InterPro" id="IPR051449">
    <property type="entry name" value="ABC-2_transporter_component"/>
</dbReference>
<feature type="transmembrane region" description="Helical" evidence="6">
    <location>
        <begin position="329"/>
        <end position="348"/>
    </location>
</feature>
<feature type="transmembrane region" description="Helical" evidence="6">
    <location>
        <begin position="354"/>
        <end position="372"/>
    </location>
</feature>